<evidence type="ECO:0000313" key="2">
    <source>
        <dbReference type="Proteomes" id="UP001159427"/>
    </source>
</evidence>
<protein>
    <submittedName>
        <fullName evidence="1">Uncharacterized protein</fullName>
    </submittedName>
</protein>
<proteinExistence type="predicted"/>
<keyword evidence="2" id="KW-1185">Reference proteome</keyword>
<gene>
    <name evidence="1" type="ORF">PEVE_00043843</name>
</gene>
<evidence type="ECO:0000313" key="1">
    <source>
        <dbReference type="EMBL" id="CAH3146089.1"/>
    </source>
</evidence>
<reference evidence="1 2" key="1">
    <citation type="submission" date="2022-05" db="EMBL/GenBank/DDBJ databases">
        <authorList>
            <consortium name="Genoscope - CEA"/>
            <person name="William W."/>
        </authorList>
    </citation>
    <scope>NUCLEOTIDE SEQUENCE [LARGE SCALE GENOMIC DNA]</scope>
</reference>
<accession>A0ABN8PL21</accession>
<dbReference type="EMBL" id="CALNXI010000905">
    <property type="protein sequence ID" value="CAH3146089.1"/>
    <property type="molecule type" value="Genomic_DNA"/>
</dbReference>
<comment type="caution">
    <text evidence="1">The sequence shown here is derived from an EMBL/GenBank/DDBJ whole genome shotgun (WGS) entry which is preliminary data.</text>
</comment>
<feature type="non-terminal residue" evidence="1">
    <location>
        <position position="1"/>
    </location>
</feature>
<name>A0ABN8PL21_9CNID</name>
<dbReference type="Proteomes" id="UP001159427">
    <property type="component" value="Unassembled WGS sequence"/>
</dbReference>
<organism evidence="1 2">
    <name type="scientific">Porites evermanni</name>
    <dbReference type="NCBI Taxonomy" id="104178"/>
    <lineage>
        <taxon>Eukaryota</taxon>
        <taxon>Metazoa</taxon>
        <taxon>Cnidaria</taxon>
        <taxon>Anthozoa</taxon>
        <taxon>Hexacorallia</taxon>
        <taxon>Scleractinia</taxon>
        <taxon>Fungiina</taxon>
        <taxon>Poritidae</taxon>
        <taxon>Porites</taxon>
    </lineage>
</organism>
<sequence length="117" mass="13238">GSVIKRQERSIRDEGNIQTLDCAAIEKDRSKFKELFWKVEGSVIGYCNRNKCGTSKSFLEDKRIQVLGISKGTLSIKRTLPQKMTGQTVTFVCEVHTTDYGDVRVSEAKIIYSLECK</sequence>